<keyword evidence="3" id="KW-1185">Reference proteome</keyword>
<dbReference type="EMBL" id="RAPE01000001">
    <property type="protein sequence ID" value="RKF16841.1"/>
    <property type="molecule type" value="Genomic_DNA"/>
</dbReference>
<evidence type="ECO:0000256" key="1">
    <source>
        <dbReference type="SAM" id="SignalP"/>
    </source>
</evidence>
<evidence type="ECO:0008006" key="4">
    <source>
        <dbReference type="Google" id="ProtNLM"/>
    </source>
</evidence>
<dbReference type="OrthoDB" id="7859745at2"/>
<evidence type="ECO:0000313" key="2">
    <source>
        <dbReference type="EMBL" id="RKF16841.1"/>
    </source>
</evidence>
<keyword evidence="1" id="KW-0732">Signal</keyword>
<sequence>MKLVKLAVVLSAAVVVAGCDNKIDKTVDRGFDSKHLSQLKAGVWIDPNGCDHWIIDDGAEGYLSQRLDKYGKPVCSGTAPPNTATGAYKGGSPVTDPI</sequence>
<comment type="caution">
    <text evidence="2">The sequence shown here is derived from an EMBL/GenBank/DDBJ whole genome shotgun (WGS) entry which is preliminary data.</text>
</comment>
<feature type="signal peptide" evidence="1">
    <location>
        <begin position="1"/>
        <end position="17"/>
    </location>
</feature>
<dbReference type="Proteomes" id="UP000281128">
    <property type="component" value="Unassembled WGS sequence"/>
</dbReference>
<dbReference type="RefSeq" id="WP_121164242.1">
    <property type="nucleotide sequence ID" value="NZ_RAPE01000001.1"/>
</dbReference>
<gene>
    <name evidence="2" type="ORF">D6850_04695</name>
</gene>
<protein>
    <recommendedName>
        <fullName evidence="4">Lipoprotein</fullName>
    </recommendedName>
</protein>
<dbReference type="PROSITE" id="PS51257">
    <property type="entry name" value="PROKAR_LIPOPROTEIN"/>
    <property type="match status" value="1"/>
</dbReference>
<organism evidence="2 3">
    <name type="scientific">Roseovarius spongiae</name>
    <dbReference type="NCBI Taxonomy" id="2320272"/>
    <lineage>
        <taxon>Bacteria</taxon>
        <taxon>Pseudomonadati</taxon>
        <taxon>Pseudomonadota</taxon>
        <taxon>Alphaproteobacteria</taxon>
        <taxon>Rhodobacterales</taxon>
        <taxon>Roseobacteraceae</taxon>
        <taxon>Roseovarius</taxon>
    </lineage>
</organism>
<proteinExistence type="predicted"/>
<accession>A0A3A8B4S5</accession>
<dbReference type="AlphaFoldDB" id="A0A3A8B4S5"/>
<feature type="chain" id="PRO_5017462563" description="Lipoprotein" evidence="1">
    <location>
        <begin position="18"/>
        <end position="98"/>
    </location>
</feature>
<reference evidence="2 3" key="1">
    <citation type="submission" date="2018-09" db="EMBL/GenBank/DDBJ databases">
        <title>Roseovarius spongiae sp. nov., isolated from a marine sponge.</title>
        <authorList>
            <person name="Zhuang L."/>
            <person name="Luo L."/>
        </authorList>
    </citation>
    <scope>NUCLEOTIDE SEQUENCE [LARGE SCALE GENOMIC DNA]</scope>
    <source>
        <strain evidence="2 3">HN-E21</strain>
    </source>
</reference>
<name>A0A3A8B4S5_9RHOB</name>
<evidence type="ECO:0000313" key="3">
    <source>
        <dbReference type="Proteomes" id="UP000281128"/>
    </source>
</evidence>